<evidence type="ECO:0000313" key="4">
    <source>
        <dbReference type="EMBL" id="GGM10618.1"/>
    </source>
</evidence>
<evidence type="ECO:0000256" key="2">
    <source>
        <dbReference type="SAM" id="Phobius"/>
    </source>
</evidence>
<comment type="caution">
    <text evidence="4">The sequence shown here is derived from an EMBL/GenBank/DDBJ whole genome shotgun (WGS) entry which is preliminary data.</text>
</comment>
<dbReference type="PANTHER" id="PTHR33392:SF6">
    <property type="entry name" value="POLYISOPRENYL-TEICHOIC ACID--PEPTIDOGLYCAN TEICHOIC ACID TRANSFERASE TAGU"/>
    <property type="match status" value="1"/>
</dbReference>
<feature type="transmembrane region" description="Helical" evidence="2">
    <location>
        <begin position="41"/>
        <end position="62"/>
    </location>
</feature>
<keyword evidence="2" id="KW-0812">Transmembrane</keyword>
<dbReference type="EMBL" id="BMPI01000004">
    <property type="protein sequence ID" value="GGM10618.1"/>
    <property type="molecule type" value="Genomic_DNA"/>
</dbReference>
<dbReference type="Proteomes" id="UP000642070">
    <property type="component" value="Unassembled WGS sequence"/>
</dbReference>
<sequence>MMEQLLRETFARHEDLAPPATPELRSAITLGARRRRRWRRIGGASGAFIGVLAVISALALYARPPAPSVDSLLEAAPPETERLTLLLLGTDRRQGQDAHEPVRTDAIILLHVDPASGKAFQISIPRDLQVATPRGTDKINGAYYQGGYDLTAQVVSALAGVPIDGGAVVDFAGVQRVINQLGGVNLCVDQRTVSAHLGRTKSGEIVSLLAKPSAQPIVYEPGCRHFQGWEAVDYVRQRKGVDRDRHLRDLLTALARSVTEPVALSKLLPFISDSVDLHLGGRSLTTLSLQFARVGADNLIGIRLPTRLTEEGTVLLAPDAEGLFAALRNNNLTEWLVTHPAYAS</sequence>
<proteinExistence type="inferred from homology"/>
<comment type="similarity">
    <text evidence="1">Belongs to the LytR/CpsA/Psr (LCP) family.</text>
</comment>
<dbReference type="Pfam" id="PF03816">
    <property type="entry name" value="LytR_cpsA_psr"/>
    <property type="match status" value="1"/>
</dbReference>
<keyword evidence="2" id="KW-0472">Membrane</keyword>
<evidence type="ECO:0000256" key="1">
    <source>
        <dbReference type="ARBA" id="ARBA00006068"/>
    </source>
</evidence>
<dbReference type="Gene3D" id="3.40.630.190">
    <property type="entry name" value="LCP protein"/>
    <property type="match status" value="1"/>
</dbReference>
<evidence type="ECO:0000313" key="5">
    <source>
        <dbReference type="Proteomes" id="UP000642070"/>
    </source>
</evidence>
<dbReference type="InterPro" id="IPR050922">
    <property type="entry name" value="LytR/CpsA/Psr_CW_biosynth"/>
</dbReference>
<evidence type="ECO:0000259" key="3">
    <source>
        <dbReference type="Pfam" id="PF03816"/>
    </source>
</evidence>
<organism evidence="4 5">
    <name type="scientific">Dactylosporangium sucinum</name>
    <dbReference type="NCBI Taxonomy" id="1424081"/>
    <lineage>
        <taxon>Bacteria</taxon>
        <taxon>Bacillati</taxon>
        <taxon>Actinomycetota</taxon>
        <taxon>Actinomycetes</taxon>
        <taxon>Micromonosporales</taxon>
        <taxon>Micromonosporaceae</taxon>
        <taxon>Dactylosporangium</taxon>
    </lineage>
</organism>
<keyword evidence="5" id="KW-1185">Reference proteome</keyword>
<keyword evidence="2" id="KW-1133">Transmembrane helix</keyword>
<reference evidence="4" key="2">
    <citation type="submission" date="2020-09" db="EMBL/GenBank/DDBJ databases">
        <authorList>
            <person name="Sun Q."/>
            <person name="Ohkuma M."/>
        </authorList>
    </citation>
    <scope>NUCLEOTIDE SEQUENCE</scope>
    <source>
        <strain evidence="4">JCM 19831</strain>
    </source>
</reference>
<feature type="domain" description="Cell envelope-related transcriptional attenuator" evidence="3">
    <location>
        <begin position="103"/>
        <end position="257"/>
    </location>
</feature>
<dbReference type="NCBIfam" id="TIGR00350">
    <property type="entry name" value="lytR_cpsA_psr"/>
    <property type="match status" value="1"/>
</dbReference>
<dbReference type="InterPro" id="IPR004474">
    <property type="entry name" value="LytR_CpsA_psr"/>
</dbReference>
<name>A0A917T4I4_9ACTN</name>
<gene>
    <name evidence="4" type="ORF">GCM10007977_009730</name>
</gene>
<dbReference type="AlphaFoldDB" id="A0A917T4I4"/>
<dbReference type="PANTHER" id="PTHR33392">
    <property type="entry name" value="POLYISOPRENYL-TEICHOIC ACID--PEPTIDOGLYCAN TEICHOIC ACID TRANSFERASE TAGU"/>
    <property type="match status" value="1"/>
</dbReference>
<protein>
    <recommendedName>
        <fullName evidence="3">Cell envelope-related transcriptional attenuator domain-containing protein</fullName>
    </recommendedName>
</protein>
<reference evidence="4" key="1">
    <citation type="journal article" date="2014" name="Int. J. Syst. Evol. Microbiol.">
        <title>Complete genome sequence of Corynebacterium casei LMG S-19264T (=DSM 44701T), isolated from a smear-ripened cheese.</title>
        <authorList>
            <consortium name="US DOE Joint Genome Institute (JGI-PGF)"/>
            <person name="Walter F."/>
            <person name="Albersmeier A."/>
            <person name="Kalinowski J."/>
            <person name="Ruckert C."/>
        </authorList>
    </citation>
    <scope>NUCLEOTIDE SEQUENCE</scope>
    <source>
        <strain evidence="4">JCM 19831</strain>
    </source>
</reference>
<accession>A0A917T4I4</accession>